<dbReference type="InterPro" id="IPR002350">
    <property type="entry name" value="Kazal_dom"/>
</dbReference>
<dbReference type="SMART" id="SM00280">
    <property type="entry name" value="KAZAL"/>
    <property type="match status" value="1"/>
</dbReference>
<keyword evidence="8" id="KW-1185">Reference proteome</keyword>
<dbReference type="Proteomes" id="UP000472263">
    <property type="component" value="Chromosome 12"/>
</dbReference>
<keyword evidence="3" id="KW-0646">Protease inhibitor</keyword>
<dbReference type="SUPFAM" id="SSF100895">
    <property type="entry name" value="Kazal-type serine protease inhibitors"/>
    <property type="match status" value="1"/>
</dbReference>
<feature type="domain" description="Kazal-like" evidence="6">
    <location>
        <begin position="4"/>
        <end position="58"/>
    </location>
</feature>
<dbReference type="PANTHER" id="PTHR47608">
    <property type="entry name" value="SERINE PROTEASE INHIBITOR KAZAL-TYPE 2, SPINK2"/>
    <property type="match status" value="1"/>
</dbReference>
<organism evidence="7 8">
    <name type="scientific">Myripristis murdjan</name>
    <name type="common">pinecone soldierfish</name>
    <dbReference type="NCBI Taxonomy" id="586833"/>
    <lineage>
        <taxon>Eukaryota</taxon>
        <taxon>Metazoa</taxon>
        <taxon>Chordata</taxon>
        <taxon>Craniata</taxon>
        <taxon>Vertebrata</taxon>
        <taxon>Euteleostomi</taxon>
        <taxon>Actinopterygii</taxon>
        <taxon>Neopterygii</taxon>
        <taxon>Teleostei</taxon>
        <taxon>Neoteleostei</taxon>
        <taxon>Acanthomorphata</taxon>
        <taxon>Holocentriformes</taxon>
        <taxon>Holocentridae</taxon>
        <taxon>Myripristis</taxon>
    </lineage>
</organism>
<dbReference type="FunCoup" id="A0A667WU74">
    <property type="interactions" value="303"/>
</dbReference>
<evidence type="ECO:0000256" key="5">
    <source>
        <dbReference type="ARBA" id="ARBA00023157"/>
    </source>
</evidence>
<dbReference type="Gene3D" id="3.30.60.30">
    <property type="match status" value="1"/>
</dbReference>
<evidence type="ECO:0000256" key="3">
    <source>
        <dbReference type="ARBA" id="ARBA00022690"/>
    </source>
</evidence>
<evidence type="ECO:0000256" key="1">
    <source>
        <dbReference type="ARBA" id="ARBA00004613"/>
    </source>
</evidence>
<dbReference type="FunFam" id="3.30.60.30:FF:000031">
    <property type="entry name" value="Serine protease inhibitor Kazal-type 2"/>
    <property type="match status" value="1"/>
</dbReference>
<dbReference type="GO" id="GO:0007286">
    <property type="term" value="P:spermatid development"/>
    <property type="evidence" value="ECO:0007669"/>
    <property type="project" value="InterPro"/>
</dbReference>
<keyword evidence="2" id="KW-0964">Secreted</keyword>
<comment type="subcellular location">
    <subcellularLocation>
        <location evidence="1">Secreted</location>
    </subcellularLocation>
</comment>
<keyword evidence="5" id="KW-1015">Disulfide bond</keyword>
<reference evidence="7" key="1">
    <citation type="submission" date="2019-06" db="EMBL/GenBank/DDBJ databases">
        <authorList>
            <consortium name="Wellcome Sanger Institute Data Sharing"/>
        </authorList>
    </citation>
    <scope>NUCLEOTIDE SEQUENCE [LARGE SCALE GENOMIC DNA]</scope>
</reference>
<dbReference type="Pfam" id="PF00050">
    <property type="entry name" value="Kazal_1"/>
    <property type="match status" value="1"/>
</dbReference>
<dbReference type="GeneTree" id="ENSGT00990000209055"/>
<dbReference type="InterPro" id="IPR036058">
    <property type="entry name" value="Kazal_dom_sf"/>
</dbReference>
<sequence length="58" mass="6238">KKKSELNPGCYNYQVPGCPFIFEPVCGSNGVTYPNACVLCEIIRETGTNILIAKSGPC</sequence>
<dbReference type="GO" id="GO:0005576">
    <property type="term" value="C:extracellular region"/>
    <property type="evidence" value="ECO:0007669"/>
    <property type="project" value="UniProtKB-SubCell"/>
</dbReference>
<evidence type="ECO:0000313" key="8">
    <source>
        <dbReference type="Proteomes" id="UP000472263"/>
    </source>
</evidence>
<dbReference type="InterPro" id="IPR042167">
    <property type="entry name" value="SPINK2"/>
</dbReference>
<evidence type="ECO:0000259" key="6">
    <source>
        <dbReference type="PROSITE" id="PS51465"/>
    </source>
</evidence>
<keyword evidence="4" id="KW-0722">Serine protease inhibitor</keyword>
<dbReference type="Ensembl" id="ENSMMDT00005006209.1">
    <property type="protein sequence ID" value="ENSMMDP00005006047.1"/>
    <property type="gene ID" value="ENSMMDG00005003389.1"/>
</dbReference>
<dbReference type="PROSITE" id="PS51465">
    <property type="entry name" value="KAZAL_2"/>
    <property type="match status" value="1"/>
</dbReference>
<evidence type="ECO:0000313" key="7">
    <source>
        <dbReference type="Ensembl" id="ENSMMDP00005006047.1"/>
    </source>
</evidence>
<dbReference type="InParanoid" id="A0A667WU74"/>
<dbReference type="AlphaFoldDB" id="A0A667WU74"/>
<protein>
    <recommendedName>
        <fullName evidence="6">Kazal-like domain-containing protein</fullName>
    </recommendedName>
</protein>
<dbReference type="PROSITE" id="PS00282">
    <property type="entry name" value="KAZAL_1"/>
    <property type="match status" value="1"/>
</dbReference>
<dbReference type="GO" id="GO:0004867">
    <property type="term" value="F:serine-type endopeptidase inhibitor activity"/>
    <property type="evidence" value="ECO:0007669"/>
    <property type="project" value="UniProtKB-KW"/>
</dbReference>
<reference evidence="7" key="3">
    <citation type="submission" date="2025-09" db="UniProtKB">
        <authorList>
            <consortium name="Ensembl"/>
        </authorList>
    </citation>
    <scope>IDENTIFICATION</scope>
</reference>
<reference evidence="7" key="2">
    <citation type="submission" date="2025-08" db="UniProtKB">
        <authorList>
            <consortium name="Ensembl"/>
        </authorList>
    </citation>
    <scope>IDENTIFICATION</scope>
</reference>
<proteinExistence type="predicted"/>
<name>A0A667WU74_9TELE</name>
<accession>A0A667WU74</accession>
<dbReference type="PANTHER" id="PTHR47608:SF1">
    <property type="entry name" value="SERINE PROTEASE INHIBITOR KAZAL-TYPE 2"/>
    <property type="match status" value="1"/>
</dbReference>
<evidence type="ECO:0000256" key="2">
    <source>
        <dbReference type="ARBA" id="ARBA00022525"/>
    </source>
</evidence>
<evidence type="ECO:0000256" key="4">
    <source>
        <dbReference type="ARBA" id="ARBA00022900"/>
    </source>
</evidence>